<comment type="caution">
    <text evidence="3">The sequence shown here is derived from an EMBL/GenBank/DDBJ whole genome shotgun (WGS) entry which is preliminary data.</text>
</comment>
<keyword evidence="1" id="KW-0812">Transmembrane</keyword>
<proteinExistence type="predicted"/>
<protein>
    <submittedName>
        <fullName evidence="3">DUF4234 domain-containing protein</fullName>
    </submittedName>
</protein>
<dbReference type="RefSeq" id="WP_310911759.1">
    <property type="nucleotide sequence ID" value="NZ_JAVLVT010000003.1"/>
</dbReference>
<sequence>MTQSSPTSPAPAGPAGIAPAEATKRRHPVGVWLGLTLITLGIYHFVWYYKIHAEMAEFSRSRNHPVAGPMLVLLFLPWTLGIAPLVSYFRTGKRIRTAQETAGLTPTCSAGSGLLLMFLFGAGVAYYQSQLNLIADS</sequence>
<feature type="transmembrane region" description="Helical" evidence="1">
    <location>
        <begin position="29"/>
        <end position="49"/>
    </location>
</feature>
<keyword evidence="1" id="KW-0472">Membrane</keyword>
<keyword evidence="1" id="KW-1133">Transmembrane helix</keyword>
<gene>
    <name evidence="3" type="ORF">RIF23_07970</name>
</gene>
<evidence type="ECO:0000313" key="3">
    <source>
        <dbReference type="EMBL" id="MDS1270229.1"/>
    </source>
</evidence>
<evidence type="ECO:0000313" key="4">
    <source>
        <dbReference type="Proteomes" id="UP001250214"/>
    </source>
</evidence>
<reference evidence="4" key="1">
    <citation type="submission" date="2023-07" db="EMBL/GenBank/DDBJ databases">
        <title>Novel species in the genus Lipingzhangella isolated from Sambhar Salt Lake.</title>
        <authorList>
            <person name="Jiya N."/>
            <person name="Kajale S."/>
            <person name="Sharma A."/>
        </authorList>
    </citation>
    <scope>NUCLEOTIDE SEQUENCE [LARGE SCALE GENOMIC DNA]</scope>
    <source>
        <strain evidence="4">LS1_29</strain>
    </source>
</reference>
<evidence type="ECO:0000256" key="1">
    <source>
        <dbReference type="SAM" id="Phobius"/>
    </source>
</evidence>
<organism evidence="3 4">
    <name type="scientific">Lipingzhangella rawalii</name>
    <dbReference type="NCBI Taxonomy" id="2055835"/>
    <lineage>
        <taxon>Bacteria</taxon>
        <taxon>Bacillati</taxon>
        <taxon>Actinomycetota</taxon>
        <taxon>Actinomycetes</taxon>
        <taxon>Streptosporangiales</taxon>
        <taxon>Nocardiopsidaceae</taxon>
        <taxon>Lipingzhangella</taxon>
    </lineage>
</organism>
<feature type="transmembrane region" description="Helical" evidence="1">
    <location>
        <begin position="101"/>
        <end position="127"/>
    </location>
</feature>
<dbReference type="Proteomes" id="UP001250214">
    <property type="component" value="Unassembled WGS sequence"/>
</dbReference>
<dbReference type="Pfam" id="PF14018">
    <property type="entry name" value="DUF4234"/>
    <property type="match status" value="1"/>
</dbReference>
<evidence type="ECO:0000259" key="2">
    <source>
        <dbReference type="Pfam" id="PF14018"/>
    </source>
</evidence>
<name>A0ABU2H6H2_9ACTN</name>
<dbReference type="InterPro" id="IPR025328">
    <property type="entry name" value="DUF4234"/>
</dbReference>
<feature type="domain" description="DUF4234" evidence="2">
    <location>
        <begin position="28"/>
        <end position="96"/>
    </location>
</feature>
<feature type="transmembrane region" description="Helical" evidence="1">
    <location>
        <begin position="69"/>
        <end position="89"/>
    </location>
</feature>
<keyword evidence="4" id="KW-1185">Reference proteome</keyword>
<accession>A0ABU2H6H2</accession>
<dbReference type="EMBL" id="JAVLVT010000003">
    <property type="protein sequence ID" value="MDS1270229.1"/>
    <property type="molecule type" value="Genomic_DNA"/>
</dbReference>